<dbReference type="SUPFAM" id="SSF52047">
    <property type="entry name" value="RNI-like"/>
    <property type="match status" value="1"/>
</dbReference>
<dbReference type="Proteomes" id="UP000694565">
    <property type="component" value="Unplaced"/>
</dbReference>
<evidence type="ECO:0000313" key="2">
    <source>
        <dbReference type="Proteomes" id="UP000694565"/>
    </source>
</evidence>
<evidence type="ECO:0000313" key="1">
    <source>
        <dbReference type="Ensembl" id="ENSCLMP00005016787.1"/>
    </source>
</evidence>
<name>A0A8C2XHI1_CYCLU</name>
<organism evidence="1 2">
    <name type="scientific">Cyclopterus lumpus</name>
    <name type="common">Lumpsucker</name>
    <dbReference type="NCBI Taxonomy" id="8103"/>
    <lineage>
        <taxon>Eukaryota</taxon>
        <taxon>Metazoa</taxon>
        <taxon>Chordata</taxon>
        <taxon>Craniata</taxon>
        <taxon>Vertebrata</taxon>
        <taxon>Euteleostomi</taxon>
        <taxon>Actinopterygii</taxon>
        <taxon>Neopterygii</taxon>
        <taxon>Teleostei</taxon>
        <taxon>Neoteleostei</taxon>
        <taxon>Acanthomorphata</taxon>
        <taxon>Eupercaria</taxon>
        <taxon>Perciformes</taxon>
        <taxon>Cottioidei</taxon>
        <taxon>Cottales</taxon>
        <taxon>Cyclopteridae</taxon>
        <taxon>Cyclopterus</taxon>
    </lineage>
</organism>
<reference evidence="1" key="2">
    <citation type="submission" date="2025-09" db="UniProtKB">
        <authorList>
            <consortium name="Ensembl"/>
        </authorList>
    </citation>
    <scope>IDENTIFICATION</scope>
</reference>
<reference evidence="1" key="1">
    <citation type="submission" date="2025-08" db="UniProtKB">
        <authorList>
            <consortium name="Ensembl"/>
        </authorList>
    </citation>
    <scope>IDENTIFICATION</scope>
</reference>
<dbReference type="Ensembl" id="ENSCLMT00005017785.1">
    <property type="protein sequence ID" value="ENSCLMP00005016787.1"/>
    <property type="gene ID" value="ENSCLMG00005008652.1"/>
</dbReference>
<protein>
    <submittedName>
        <fullName evidence="1">Uncharacterized protein</fullName>
    </submittedName>
</protein>
<accession>A0A8C2XHI1</accession>
<dbReference type="AlphaFoldDB" id="A0A8C2XHI1"/>
<keyword evidence="2" id="KW-1185">Reference proteome</keyword>
<dbReference type="GeneTree" id="ENSGT01150000287186"/>
<dbReference type="Gene3D" id="3.80.10.10">
    <property type="entry name" value="Ribonuclease Inhibitor"/>
    <property type="match status" value="1"/>
</dbReference>
<dbReference type="InterPro" id="IPR032675">
    <property type="entry name" value="LRR_dom_sf"/>
</dbReference>
<proteinExistence type="predicted"/>
<sequence>MVFICVDINNFYFVFRLMNCSLSEISCSSLASALKSNPSSLRELDLNNLQDSGLNISTCPETEVLIHQSDDIS</sequence>